<proteinExistence type="predicted"/>
<evidence type="ECO:0000313" key="2">
    <source>
        <dbReference type="EMBL" id="PAQ01925.1"/>
    </source>
</evidence>
<protein>
    <recommendedName>
        <fullName evidence="1">DUF4365 domain-containing protein</fullName>
    </recommendedName>
</protein>
<dbReference type="InterPro" id="IPR025375">
    <property type="entry name" value="DUF4365"/>
</dbReference>
<name>A0AB36RBD9_9HYPH</name>
<gene>
    <name evidence="2" type="ORF">CIT25_10840</name>
</gene>
<dbReference type="AlphaFoldDB" id="A0AB36RBD9"/>
<dbReference type="EMBL" id="NPKI01000015">
    <property type="protein sequence ID" value="PAQ01925.1"/>
    <property type="molecule type" value="Genomic_DNA"/>
</dbReference>
<sequence>MAILPAAGVTYSQERKGVAALQSYAAAQNQIWRETDTGDVGIDGQLEYVNDNGYATGKLIAVQVKSGPSFFTHATENGWKFYPEKKHLLYWEQFPLPVILVLHDPVAGCSYWVDVRQALRIPRREENAFIEVPKTNLLQETAPLTLFETAGVQEGIFVEDLGELLMLLVRTRCDNASFVLSYFDLFVHGLTNIARSLYYGMDVVDNAVTYNLDRIDSEFGVGLGSVEQDFLFGFVKFLLVQGLADIDYSDCLIDWVDREMQPHFVAPLTKRGRNLVRLIHEREAELVAANRISNEGALRVAQEGFFQMVPESYVRRLPRIWDFQVSIDRDNSSRPKAPATPSEKKSWIRQLIDMMS</sequence>
<reference evidence="3" key="1">
    <citation type="submission" date="2017-08" db="EMBL/GenBank/DDBJ databases">
        <title>Mesorhizobium wenxinae sp. nov., a novel rhizobial species isolated from root nodules of chickpea (Cicer arietinum L.).</title>
        <authorList>
            <person name="Zhang J."/>
        </authorList>
    </citation>
    <scope>NUCLEOTIDE SEQUENCE [LARGE SCALE GENOMIC DNA]</scope>
    <source>
        <strain evidence="3">USDA 3392</strain>
    </source>
</reference>
<feature type="domain" description="DUF4365" evidence="1">
    <location>
        <begin position="14"/>
        <end position="146"/>
    </location>
</feature>
<dbReference type="RefSeq" id="WP_095484542.1">
    <property type="nucleotide sequence ID" value="NZ_CP088151.1"/>
</dbReference>
<dbReference type="Proteomes" id="UP000216215">
    <property type="component" value="Unassembled WGS sequence"/>
</dbReference>
<comment type="caution">
    <text evidence="2">The sequence shown here is derived from an EMBL/GenBank/DDBJ whole genome shotgun (WGS) entry which is preliminary data.</text>
</comment>
<accession>A0AB36RBD9</accession>
<keyword evidence="3" id="KW-1185">Reference proteome</keyword>
<evidence type="ECO:0000313" key="3">
    <source>
        <dbReference type="Proteomes" id="UP000216215"/>
    </source>
</evidence>
<dbReference type="Pfam" id="PF14280">
    <property type="entry name" value="DUF4365"/>
    <property type="match status" value="1"/>
</dbReference>
<organism evidence="2 3">
    <name type="scientific">Mesorhizobium mediterraneum</name>
    <dbReference type="NCBI Taxonomy" id="43617"/>
    <lineage>
        <taxon>Bacteria</taxon>
        <taxon>Pseudomonadati</taxon>
        <taxon>Pseudomonadota</taxon>
        <taxon>Alphaproteobacteria</taxon>
        <taxon>Hyphomicrobiales</taxon>
        <taxon>Phyllobacteriaceae</taxon>
        <taxon>Mesorhizobium</taxon>
    </lineage>
</organism>
<evidence type="ECO:0000259" key="1">
    <source>
        <dbReference type="Pfam" id="PF14280"/>
    </source>
</evidence>